<evidence type="ECO:0000313" key="1">
    <source>
        <dbReference type="EMBL" id="CAE7232272.1"/>
    </source>
</evidence>
<comment type="caution">
    <text evidence="2">The sequence shown here is derived from an EMBL/GenBank/DDBJ whole genome shotgun (WGS) entry which is preliminary data.</text>
</comment>
<keyword evidence="3" id="KW-1185">Reference proteome</keyword>
<dbReference type="EMBL" id="CAJNDS010002812">
    <property type="protein sequence ID" value="CAE7606578.1"/>
    <property type="molecule type" value="Genomic_DNA"/>
</dbReference>
<gene>
    <name evidence="2" type="ORF">SNAT2548_LOCUS34491</name>
    <name evidence="1" type="ORF">SNAT2548_LOCUS9591</name>
</gene>
<accession>A0A812UYE4</accession>
<dbReference type="AlphaFoldDB" id="A0A812UYE4"/>
<organism evidence="2 3">
    <name type="scientific">Symbiodinium natans</name>
    <dbReference type="NCBI Taxonomy" id="878477"/>
    <lineage>
        <taxon>Eukaryota</taxon>
        <taxon>Sar</taxon>
        <taxon>Alveolata</taxon>
        <taxon>Dinophyceae</taxon>
        <taxon>Suessiales</taxon>
        <taxon>Symbiodiniaceae</taxon>
        <taxon>Symbiodinium</taxon>
    </lineage>
</organism>
<evidence type="ECO:0000313" key="3">
    <source>
        <dbReference type="Proteomes" id="UP000604046"/>
    </source>
</evidence>
<sequence length="107" mass="12458">MPGVKQEVQKDQLVPAEGAKKKYVRDKLASQDDEKNRTTCRMRLSAEEIELVKAFRRSKRPGAYMELESRNQLLEHRLKHMVQRVSAYLRRIRGDDAVEEFLETVGA</sequence>
<proteinExistence type="predicted"/>
<dbReference type="Proteomes" id="UP000604046">
    <property type="component" value="Unassembled WGS sequence"/>
</dbReference>
<protein>
    <submittedName>
        <fullName evidence="2">Uncharacterized protein</fullName>
    </submittedName>
</protein>
<reference evidence="2" key="1">
    <citation type="submission" date="2021-02" db="EMBL/GenBank/DDBJ databases">
        <authorList>
            <person name="Dougan E. K."/>
            <person name="Rhodes N."/>
            <person name="Thang M."/>
            <person name="Chan C."/>
        </authorList>
    </citation>
    <scope>NUCLEOTIDE SEQUENCE</scope>
</reference>
<dbReference type="EMBL" id="CAJNDS010000762">
    <property type="protein sequence ID" value="CAE7232272.1"/>
    <property type="molecule type" value="Genomic_DNA"/>
</dbReference>
<evidence type="ECO:0000313" key="2">
    <source>
        <dbReference type="EMBL" id="CAE7606578.1"/>
    </source>
</evidence>
<name>A0A812UYE4_9DINO</name>